<dbReference type="GO" id="GO:0016301">
    <property type="term" value="F:kinase activity"/>
    <property type="evidence" value="ECO:0007669"/>
    <property type="project" value="UniProtKB-KW"/>
</dbReference>
<keyword evidence="2" id="KW-1185">Reference proteome</keyword>
<comment type="caution">
    <text evidence="1">The sequence shown here is derived from an EMBL/GenBank/DDBJ whole genome shotgun (WGS) entry which is preliminary data.</text>
</comment>
<accession>A0A244CW24</accession>
<dbReference type="Proteomes" id="UP000194841">
    <property type="component" value="Unassembled WGS sequence"/>
</dbReference>
<dbReference type="EMBL" id="MWPV01000001">
    <property type="protein sequence ID" value="OUL59439.1"/>
    <property type="molecule type" value="Genomic_DNA"/>
</dbReference>
<dbReference type="InterPro" id="IPR029016">
    <property type="entry name" value="GAF-like_dom_sf"/>
</dbReference>
<evidence type="ECO:0000313" key="2">
    <source>
        <dbReference type="Proteomes" id="UP000194841"/>
    </source>
</evidence>
<protein>
    <submittedName>
        <fullName evidence="1">Histidine kinase</fullName>
    </submittedName>
</protein>
<gene>
    <name evidence="1" type="ORF">B1199_03985</name>
</gene>
<dbReference type="AlphaFoldDB" id="A0A244CW24"/>
<dbReference type="RefSeq" id="WP_086742829.1">
    <property type="nucleotide sequence ID" value="NZ_MWPV01000001.1"/>
</dbReference>
<dbReference type="Gene3D" id="3.30.450.40">
    <property type="match status" value="1"/>
</dbReference>
<keyword evidence="1" id="KW-0418">Kinase</keyword>
<keyword evidence="1" id="KW-0808">Transferase</keyword>
<dbReference type="OrthoDB" id="5762638at2"/>
<evidence type="ECO:0000313" key="1">
    <source>
        <dbReference type="EMBL" id="OUL59439.1"/>
    </source>
</evidence>
<proteinExistence type="predicted"/>
<organism evidence="1 2">
    <name type="scientific">Pseudoalteromonas ulvae</name>
    <dbReference type="NCBI Taxonomy" id="107327"/>
    <lineage>
        <taxon>Bacteria</taxon>
        <taxon>Pseudomonadati</taxon>
        <taxon>Pseudomonadota</taxon>
        <taxon>Gammaproteobacteria</taxon>
        <taxon>Alteromonadales</taxon>
        <taxon>Pseudoalteromonadaceae</taxon>
        <taxon>Pseudoalteromonas</taxon>
    </lineage>
</organism>
<sequence length="222" mass="24537">MVSSYLSTAGLECPVSLIESKIELIQTYLAQHGLDTKAPLNYYVPELGEGGSCSLFGHLQAEPFELSSVVNITDDKNLERINCLQAIVDCVVKESQVDWFGIYQKVTHDSQQQLVKLAYFGAESRACFPLNETFAALSNNVKVGLSKRARVINDIPTYLTEGGEYYTCDPKVLAESCLPLLSGDNQLLGIIDAEAFKLHFFDDEQLALLIAACFVIPKYLLN</sequence>
<name>A0A244CW24_PSEDV</name>
<dbReference type="SUPFAM" id="SSF55781">
    <property type="entry name" value="GAF domain-like"/>
    <property type="match status" value="1"/>
</dbReference>
<reference evidence="1 2" key="1">
    <citation type="submission" date="2017-02" db="EMBL/GenBank/DDBJ databases">
        <title>Pseudoalteromonas ulvae TC14 Genome.</title>
        <authorList>
            <person name="Molmeret M."/>
        </authorList>
    </citation>
    <scope>NUCLEOTIDE SEQUENCE [LARGE SCALE GENOMIC DNA]</scope>
    <source>
        <strain evidence="1">TC14</strain>
    </source>
</reference>